<dbReference type="Gene3D" id="3.40.50.2300">
    <property type="match status" value="3"/>
</dbReference>
<evidence type="ECO:0000256" key="11">
    <source>
        <dbReference type="ARBA" id="ARBA00074306"/>
    </source>
</evidence>
<feature type="domain" description="HAMP" evidence="17">
    <location>
        <begin position="773"/>
        <end position="825"/>
    </location>
</feature>
<dbReference type="SUPFAM" id="SSF55781">
    <property type="entry name" value="GAF domain-like"/>
    <property type="match status" value="1"/>
</dbReference>
<evidence type="ECO:0000256" key="3">
    <source>
        <dbReference type="ARBA" id="ARBA00006402"/>
    </source>
</evidence>
<feature type="domain" description="HAMP" evidence="17">
    <location>
        <begin position="405"/>
        <end position="457"/>
    </location>
</feature>
<dbReference type="SMART" id="SM00304">
    <property type="entry name" value="HAMP"/>
    <property type="match status" value="11"/>
</dbReference>
<feature type="domain" description="HAMP" evidence="17">
    <location>
        <begin position="865"/>
        <end position="917"/>
    </location>
</feature>
<evidence type="ECO:0000256" key="12">
    <source>
        <dbReference type="PROSITE-ProRule" id="PRU00169"/>
    </source>
</evidence>
<dbReference type="GO" id="GO:0005886">
    <property type="term" value="C:plasma membrane"/>
    <property type="evidence" value="ECO:0007669"/>
    <property type="project" value="UniProtKB-SubCell"/>
</dbReference>
<dbReference type="InterPro" id="IPR001789">
    <property type="entry name" value="Sig_transdc_resp-reg_receiver"/>
</dbReference>
<dbReference type="InterPro" id="IPR005467">
    <property type="entry name" value="His_kinase_dom"/>
</dbReference>
<feature type="domain" description="Histidine kinase" evidence="15">
    <location>
        <begin position="1285"/>
        <end position="1511"/>
    </location>
</feature>
<keyword evidence="9" id="KW-1133">Transmembrane helix</keyword>
<evidence type="ECO:0000256" key="8">
    <source>
        <dbReference type="ARBA" id="ARBA00022777"/>
    </source>
</evidence>
<feature type="domain" description="Response regulatory" evidence="16">
    <location>
        <begin position="1681"/>
        <end position="1797"/>
    </location>
</feature>
<evidence type="ECO:0000256" key="1">
    <source>
        <dbReference type="ARBA" id="ARBA00000085"/>
    </source>
</evidence>
<dbReference type="EMBL" id="JAPDDP010000043">
    <property type="protein sequence ID" value="MDA0182939.1"/>
    <property type="molecule type" value="Genomic_DNA"/>
</dbReference>
<dbReference type="InterPro" id="IPR004358">
    <property type="entry name" value="Sig_transdc_His_kin-like_C"/>
</dbReference>
<keyword evidence="9" id="KW-0472">Membrane</keyword>
<proteinExistence type="inferred from homology"/>
<dbReference type="InterPro" id="IPR003594">
    <property type="entry name" value="HATPase_dom"/>
</dbReference>
<comment type="similarity">
    <text evidence="3">In the N-terminal section; belongs to the phytochrome family.</text>
</comment>
<evidence type="ECO:0000256" key="5">
    <source>
        <dbReference type="ARBA" id="ARBA00022553"/>
    </source>
</evidence>
<keyword evidence="19" id="KW-1185">Reference proteome</keyword>
<feature type="domain" description="HAMP" evidence="17">
    <location>
        <begin position="124"/>
        <end position="181"/>
    </location>
</feature>
<gene>
    <name evidence="18" type="ORF">OJ997_21685</name>
</gene>
<dbReference type="PANTHER" id="PTHR45339">
    <property type="entry name" value="HYBRID SIGNAL TRANSDUCTION HISTIDINE KINASE J"/>
    <property type="match status" value="1"/>
</dbReference>
<dbReference type="PANTHER" id="PTHR45339:SF1">
    <property type="entry name" value="HYBRID SIGNAL TRANSDUCTION HISTIDINE KINASE J"/>
    <property type="match status" value="1"/>
</dbReference>
<dbReference type="InterPro" id="IPR011006">
    <property type="entry name" value="CheY-like_superfamily"/>
</dbReference>
<dbReference type="SUPFAM" id="SSF55874">
    <property type="entry name" value="ATPase domain of HSP90 chaperone/DNA topoisomerase II/histidine kinase"/>
    <property type="match status" value="1"/>
</dbReference>
<dbReference type="CDD" id="cd06225">
    <property type="entry name" value="HAMP"/>
    <property type="match status" value="10"/>
</dbReference>
<dbReference type="SMART" id="SM00387">
    <property type="entry name" value="HATPase_c"/>
    <property type="match status" value="1"/>
</dbReference>
<keyword evidence="10" id="KW-0902">Two-component regulatory system</keyword>
<feature type="coiled-coil region" evidence="13">
    <location>
        <begin position="1171"/>
        <end position="1275"/>
    </location>
</feature>
<dbReference type="PROSITE" id="PS50110">
    <property type="entry name" value="RESPONSE_REGULATORY"/>
    <property type="match status" value="3"/>
</dbReference>
<evidence type="ECO:0000259" key="15">
    <source>
        <dbReference type="PROSITE" id="PS50109"/>
    </source>
</evidence>
<dbReference type="Gene3D" id="3.30.450.40">
    <property type="match status" value="1"/>
</dbReference>
<evidence type="ECO:0000256" key="14">
    <source>
        <dbReference type="SAM" id="MobiDB-lite"/>
    </source>
</evidence>
<feature type="domain" description="HAMP" evidence="17">
    <location>
        <begin position="36"/>
        <end position="84"/>
    </location>
</feature>
<dbReference type="Pfam" id="PF13185">
    <property type="entry name" value="GAF_2"/>
    <property type="match status" value="1"/>
</dbReference>
<evidence type="ECO:0000256" key="2">
    <source>
        <dbReference type="ARBA" id="ARBA00004236"/>
    </source>
</evidence>
<comment type="catalytic activity">
    <reaction evidence="1">
        <text>ATP + protein L-histidine = ADP + protein N-phospho-L-histidine.</text>
        <dbReference type="EC" id="2.7.13.3"/>
    </reaction>
</comment>
<evidence type="ECO:0000259" key="17">
    <source>
        <dbReference type="PROSITE" id="PS50885"/>
    </source>
</evidence>
<dbReference type="Pfam" id="PF00072">
    <property type="entry name" value="Response_reg"/>
    <property type="match status" value="2"/>
</dbReference>
<dbReference type="EC" id="2.7.13.3" evidence="4"/>
<feature type="domain" description="HAMP" evidence="17">
    <location>
        <begin position="589"/>
        <end position="641"/>
    </location>
</feature>
<feature type="region of interest" description="Disordered" evidence="14">
    <location>
        <begin position="1"/>
        <end position="29"/>
    </location>
</feature>
<dbReference type="GO" id="GO:0000155">
    <property type="term" value="F:phosphorelay sensor kinase activity"/>
    <property type="evidence" value="ECO:0007669"/>
    <property type="project" value="InterPro"/>
</dbReference>
<feature type="domain" description="HAMP" evidence="17">
    <location>
        <begin position="681"/>
        <end position="733"/>
    </location>
</feature>
<dbReference type="RefSeq" id="WP_270027324.1">
    <property type="nucleotide sequence ID" value="NZ_JAPDDP010000043.1"/>
</dbReference>
<dbReference type="InterPro" id="IPR003661">
    <property type="entry name" value="HisK_dim/P_dom"/>
</dbReference>
<dbReference type="PROSITE" id="PS50885">
    <property type="entry name" value="HAMP"/>
    <property type="match status" value="11"/>
</dbReference>
<dbReference type="PROSITE" id="PS50109">
    <property type="entry name" value="HIS_KIN"/>
    <property type="match status" value="1"/>
</dbReference>
<dbReference type="Gene3D" id="1.20.120.1530">
    <property type="match status" value="6"/>
</dbReference>
<evidence type="ECO:0000313" key="18">
    <source>
        <dbReference type="EMBL" id="MDA0182939.1"/>
    </source>
</evidence>
<accession>A0A9X3NB98</accession>
<dbReference type="SUPFAM" id="SSF58104">
    <property type="entry name" value="Methyl-accepting chemotaxis protein (MCP) signaling domain"/>
    <property type="match status" value="3"/>
</dbReference>
<dbReference type="Gene3D" id="3.30.565.10">
    <property type="entry name" value="Histidine kinase-like ATPase, C-terminal domain"/>
    <property type="match status" value="1"/>
</dbReference>
<feature type="domain" description="Response regulatory" evidence="16">
    <location>
        <begin position="1827"/>
        <end position="1944"/>
    </location>
</feature>
<dbReference type="CDD" id="cd00082">
    <property type="entry name" value="HisKA"/>
    <property type="match status" value="1"/>
</dbReference>
<evidence type="ECO:0000313" key="19">
    <source>
        <dbReference type="Proteomes" id="UP001147653"/>
    </source>
</evidence>
<sequence length="1949" mass="209862">MAGEAKPKPARPAARKAAAAAAVTDNGSRFSATDEKALESILATLTAARDGDFGVRLPARRRDVIGDVQGRVNELVEMNARMAKELQRLARVVGRDGRMTERANLPGAYGGWADSVEAVNSLVDDLVRPTTEVGRVIAAVAQGDLSQKMALTIEGQPVKGEFSRIGQTVNAMVDQLGSFADEVTRVAREVGTDGKLGGQAEVKGVSGTWRDLTDSVNVMAANLTEQVRQIAQVTTAVANGDLTQQVTVDARGEVLELKRTINAMVARLSSFAAEVTRVAREVGTDGELGGQAQVADVSGTWGDLTESVNVMASNLTDQVRQIAQVTTAVANGDLTQKVTVEAKGEVAALAETINDMTDTLRTFAEQVTGVAREVGTEGMLGGQAEVPSAAGTWRDLTDSVNVMAANLTDQVRQIAQVTTAVADGDLTQKVTVEAKGEVAALAETINSMTDTLRRFAEQVTGVAREVGTLGVLGGQADVPGVAGTWKDLTENVNSMATNLTNQVRNIAEVTTAVANGDLSRQITVDAQGEILELKRTINTMVDQLGSFADEVTRVAREVGTEGILGGQAEVQGVSGTWRGLTESVNFLAGNLTDQVRNIAQVTTAVALGDLSQKITVDAQGEILELKNTINTMVDQLSSFADEVTRVAREVGTEGQLGGQARVEGVSGTWRGLTDNVNLMAANLTDQVRNIAQVTTAVANGDLTQKISVDARGEVLELKETINTMVDQLGSFASEVTRVAREVGTEGKLGGQAEVEGVSGTWRGLTENVNLMATNLTDQVRSIAGVTTAVARGDLTRKITVDAQGEILELKDTINTMVDQLSSFADEVTRVAREVGTEGQLGGQAEVQGVSGTWRGLTENVNQLADNLTSQVRNIAQVTTAVAQGDLSQKITVDAKGEILELKRTINTMVDQLSSFADEVTRVASEVGTEGKLGGQAKVEGVSGTWRGLTESVNQLASNLTTQVRAMADVASSVTQGDLTRQITVEASGEVAELKDRVNQMIANLRDTTQQNAEQDWLKTNLARISGAMQGQRDLQTVSRMLMSEISPLVSAQHGAFFMVQDEALKLVASYGYNRRKNLSNEFRFGEGLPGQAALEMKSILVTNAPSDYVKITSGLGEALPVNLMVLPILFEEQVLAVIELASVNPFAEVNLSFLDQLSETIGVVLSTIIANNRTEDLLEDQRRLAQELQSQSEELQSQQDELKRSNTELEEQAKSLRASEELLQTQQEELRQTNEELQEKAGLLAQQNRDIEVKNAEIERARLSLEERAEQLSLSSRYKSEFLANMSHELRTPLNSLLILSKLLADNPAHNLSDQQVEFAQTINQAGTDLLTLISDILDLSKVEAGKMEINPAPLDTAEVLEGLERSFQPVAEERGLELVVETEDALPEIVSDDQRVAQILRNLLSNAVKFTDTGSVRLTVKPTTEVDHRGKDYALAFTVTDTGIGIPQDKLRLIFEAFQQADGTTSRRYGGTGLGLSISREIARLLGGEIRVTSAAGEGSTFTLLLPPDLPPALEPLPEEEPLVLPAEVELPIVTPSPAPVVDMDAPVDDREEVSTDDLVALIADTHVDRATALLDSARASGFKGLVAMRPATTLALAQEHRPDVIVLGLSNDEEPEILGRLKRDPRTRHLPVLAIADEDRRHDLLAHGAAGFVPYGTGAEALADALRETSQLGGQRVRTVLVVDDDDTERKSIVALIGGEDVHVEAVASSEEALERLDATRFDCIVLDLKLPKASGFALLERVKVDERHRNVPVIIHTGKALTRREETRLKRYAESIIVKDAGSAERLLDETTLALHRPPESLTPGSRRMLEQMRDTDAALTGRKVLVVDDDVRNVFALTNALEMHGMVVSYAENGREALEKLNADADVDLILMDIMMPELDGYQTMEAIRKIPAFEQLPIIALTAKAMKGDREKSIAAGASDYITKPVDVDQLVSLMRVWLYGDRG</sequence>
<evidence type="ECO:0000259" key="16">
    <source>
        <dbReference type="PROSITE" id="PS50110"/>
    </source>
</evidence>
<keyword evidence="5 12" id="KW-0597">Phosphoprotein</keyword>
<dbReference type="Proteomes" id="UP001147653">
    <property type="component" value="Unassembled WGS sequence"/>
</dbReference>
<dbReference type="Gene3D" id="1.10.287.130">
    <property type="match status" value="1"/>
</dbReference>
<keyword evidence="6" id="KW-0808">Transferase</keyword>
<dbReference type="CDD" id="cd00156">
    <property type="entry name" value="REC"/>
    <property type="match status" value="1"/>
</dbReference>
<evidence type="ECO:0000256" key="10">
    <source>
        <dbReference type="ARBA" id="ARBA00023012"/>
    </source>
</evidence>
<keyword evidence="8" id="KW-0418">Kinase</keyword>
<feature type="modified residue" description="4-aspartylphosphate" evidence="12">
    <location>
        <position position="1877"/>
    </location>
</feature>
<dbReference type="FunFam" id="3.30.565.10:FF:000010">
    <property type="entry name" value="Sensor histidine kinase RcsC"/>
    <property type="match status" value="1"/>
</dbReference>
<dbReference type="InterPro" id="IPR036890">
    <property type="entry name" value="HATPase_C_sf"/>
</dbReference>
<dbReference type="Pfam" id="PF18947">
    <property type="entry name" value="HAMP_2"/>
    <property type="match status" value="2"/>
</dbReference>
<dbReference type="Gene3D" id="1.10.8.500">
    <property type="entry name" value="HAMP domain in histidine kinase"/>
    <property type="match status" value="1"/>
</dbReference>
<comment type="caution">
    <text evidence="18">The sequence shown here is derived from an EMBL/GenBank/DDBJ whole genome shotgun (WGS) entry which is preliminary data.</text>
</comment>
<dbReference type="Gene3D" id="1.10.287.950">
    <property type="entry name" value="Methyl-accepting chemotaxis protein"/>
    <property type="match status" value="1"/>
</dbReference>
<dbReference type="FunFam" id="1.20.120.1530:FF:000002">
    <property type="entry name" value="Two-component osmosensing histidine kinase"/>
    <property type="match status" value="4"/>
</dbReference>
<dbReference type="SMART" id="SM00065">
    <property type="entry name" value="GAF"/>
    <property type="match status" value="1"/>
</dbReference>
<dbReference type="Pfam" id="PF02518">
    <property type="entry name" value="HATPase_c"/>
    <property type="match status" value="1"/>
</dbReference>
<dbReference type="InterPro" id="IPR029016">
    <property type="entry name" value="GAF-like_dom_sf"/>
</dbReference>
<dbReference type="SUPFAM" id="SSF47384">
    <property type="entry name" value="Homodimeric domain of signal transducing histidine kinase"/>
    <property type="match status" value="1"/>
</dbReference>
<feature type="domain" description="HAMP" evidence="17">
    <location>
        <begin position="497"/>
        <end position="549"/>
    </location>
</feature>
<protein>
    <recommendedName>
        <fullName evidence="11">Circadian input-output histidine kinase CikA</fullName>
        <ecNumber evidence="4">2.7.13.3</ecNumber>
    </recommendedName>
</protein>
<comment type="caution">
    <text evidence="12">Lacks conserved residue(s) required for the propagation of feature annotation.</text>
</comment>
<feature type="domain" description="HAMP" evidence="17">
    <location>
        <begin position="313"/>
        <end position="365"/>
    </location>
</feature>
<dbReference type="InterPro" id="IPR036097">
    <property type="entry name" value="HisK_dim/P_sf"/>
</dbReference>
<dbReference type="CDD" id="cd17546">
    <property type="entry name" value="REC_hyHK_CKI1_RcsC-like"/>
    <property type="match status" value="1"/>
</dbReference>
<keyword evidence="7" id="KW-0812">Transmembrane</keyword>
<dbReference type="SUPFAM" id="SSF52172">
    <property type="entry name" value="CheY-like"/>
    <property type="match status" value="3"/>
</dbReference>
<dbReference type="Pfam" id="PF00512">
    <property type="entry name" value="HisKA"/>
    <property type="match status" value="1"/>
</dbReference>
<comment type="subcellular location">
    <subcellularLocation>
        <location evidence="2">Cell membrane</location>
    </subcellularLocation>
</comment>
<evidence type="ECO:0000256" key="13">
    <source>
        <dbReference type="SAM" id="Coils"/>
    </source>
</evidence>
<feature type="domain" description="HAMP" evidence="17">
    <location>
        <begin position="957"/>
        <end position="1009"/>
    </location>
</feature>
<name>A0A9X3NB98_9ACTN</name>
<feature type="modified residue" description="4-aspartylphosphate" evidence="12">
    <location>
        <position position="1730"/>
    </location>
</feature>
<feature type="domain" description="Response regulatory" evidence="16">
    <location>
        <begin position="1561"/>
        <end position="1672"/>
    </location>
</feature>
<dbReference type="SMART" id="SM00448">
    <property type="entry name" value="REC"/>
    <property type="match status" value="2"/>
</dbReference>
<evidence type="ECO:0000256" key="7">
    <source>
        <dbReference type="ARBA" id="ARBA00022692"/>
    </source>
</evidence>
<feature type="compositionally biased region" description="Low complexity" evidence="14">
    <location>
        <begin position="11"/>
        <end position="22"/>
    </location>
</feature>
<feature type="domain" description="HAMP" evidence="17">
    <location>
        <begin position="221"/>
        <end position="273"/>
    </location>
</feature>
<reference evidence="18" key="1">
    <citation type="submission" date="2022-10" db="EMBL/GenBank/DDBJ databases">
        <title>The WGS of Solirubrobacter phytolaccae KCTC 29190.</title>
        <authorList>
            <person name="Jiang Z."/>
        </authorList>
    </citation>
    <scope>NUCLEOTIDE SEQUENCE</scope>
    <source>
        <strain evidence="18">KCTC 29190</strain>
    </source>
</reference>
<evidence type="ECO:0000256" key="9">
    <source>
        <dbReference type="ARBA" id="ARBA00022989"/>
    </source>
</evidence>
<dbReference type="PRINTS" id="PR00344">
    <property type="entry name" value="BCTRLSENSOR"/>
</dbReference>
<evidence type="ECO:0000256" key="4">
    <source>
        <dbReference type="ARBA" id="ARBA00012438"/>
    </source>
</evidence>
<dbReference type="Pfam" id="PF00672">
    <property type="entry name" value="HAMP"/>
    <property type="match status" value="8"/>
</dbReference>
<evidence type="ECO:0000256" key="6">
    <source>
        <dbReference type="ARBA" id="ARBA00022679"/>
    </source>
</evidence>
<keyword evidence="13" id="KW-0175">Coiled coil</keyword>
<organism evidence="18 19">
    <name type="scientific">Solirubrobacter phytolaccae</name>
    <dbReference type="NCBI Taxonomy" id="1404360"/>
    <lineage>
        <taxon>Bacteria</taxon>
        <taxon>Bacillati</taxon>
        <taxon>Actinomycetota</taxon>
        <taxon>Thermoleophilia</taxon>
        <taxon>Solirubrobacterales</taxon>
        <taxon>Solirubrobacteraceae</taxon>
        <taxon>Solirubrobacter</taxon>
    </lineage>
</organism>
<dbReference type="SMART" id="SM00388">
    <property type="entry name" value="HisKA"/>
    <property type="match status" value="1"/>
</dbReference>
<dbReference type="InterPro" id="IPR003660">
    <property type="entry name" value="HAMP_dom"/>
</dbReference>
<dbReference type="CDD" id="cd16922">
    <property type="entry name" value="HATPase_EvgS-ArcB-TorS-like"/>
    <property type="match status" value="1"/>
</dbReference>
<dbReference type="InterPro" id="IPR003018">
    <property type="entry name" value="GAF"/>
</dbReference>